<dbReference type="EMBL" id="QWIS01000083">
    <property type="protein sequence ID" value="RMZ08667.1"/>
    <property type="molecule type" value="Genomic_DNA"/>
</dbReference>
<accession>A0A3M7H6L0</accession>
<evidence type="ECO:0000313" key="1">
    <source>
        <dbReference type="EMBL" id="RMZ08667.1"/>
    </source>
</evidence>
<comment type="caution">
    <text evidence="1">The sequence shown here is derived from an EMBL/GenBank/DDBJ whole genome shotgun (WGS) entry which is preliminary data.</text>
</comment>
<sequence length="254" mass="28645">MPAPTKGFNPKQALLSRLDAIGGGEWGTIAQIARSSLAKMGSDGDEEDSVSDQSEWREVFTPATFSRKVTIFAGQPTNSERVMNLNGLYHDESKLLRDAQDITLSELFLKDDDDNCSEKLETEKATGKAKAVRFTDGDHLLLLRAYATMIREQVDELARRRGSTSYSSRAGVANFISHFAQTLLKDFFEICQHPNEAEVLMLTEACDLEDEETTELWFEQSREDVEVVTKAENLIQIYKKKIKERARSRAQAKK</sequence>
<evidence type="ECO:0000313" key="2">
    <source>
        <dbReference type="Proteomes" id="UP000280598"/>
    </source>
</evidence>
<name>A0A3M7H6L0_HORWE</name>
<organism evidence="1 2">
    <name type="scientific">Hortaea werneckii</name>
    <name type="common">Black yeast</name>
    <name type="synonym">Cladosporium werneckii</name>
    <dbReference type="NCBI Taxonomy" id="91943"/>
    <lineage>
        <taxon>Eukaryota</taxon>
        <taxon>Fungi</taxon>
        <taxon>Dikarya</taxon>
        <taxon>Ascomycota</taxon>
        <taxon>Pezizomycotina</taxon>
        <taxon>Dothideomycetes</taxon>
        <taxon>Dothideomycetidae</taxon>
        <taxon>Mycosphaerellales</taxon>
        <taxon>Teratosphaeriaceae</taxon>
        <taxon>Hortaea</taxon>
    </lineage>
</organism>
<dbReference type="AlphaFoldDB" id="A0A3M7H6L0"/>
<gene>
    <name evidence="1" type="ORF">D0860_04585</name>
</gene>
<protein>
    <submittedName>
        <fullName evidence="1">Uncharacterized protein</fullName>
    </submittedName>
</protein>
<proteinExistence type="predicted"/>
<reference evidence="1 2" key="1">
    <citation type="journal article" date="2018" name="BMC Genomics">
        <title>Genomic evidence for intraspecific hybridization in a clonal and extremely halotolerant yeast.</title>
        <authorList>
            <person name="Gostincar C."/>
            <person name="Stajich J.E."/>
            <person name="Zupancic J."/>
            <person name="Zalar P."/>
            <person name="Gunde-Cimerman N."/>
        </authorList>
    </citation>
    <scope>NUCLEOTIDE SEQUENCE [LARGE SCALE GENOMIC DNA]</scope>
    <source>
        <strain evidence="1 2">EXF-562</strain>
    </source>
</reference>
<dbReference type="Proteomes" id="UP000280598">
    <property type="component" value="Unassembled WGS sequence"/>
</dbReference>